<comment type="similarity">
    <text evidence="8">Belongs to the thioester dehydratase family. FabZ subfamily.</text>
</comment>
<dbReference type="NCBIfam" id="TIGR01750">
    <property type="entry name" value="fabZ"/>
    <property type="match status" value="1"/>
</dbReference>
<feature type="active site" evidence="8">
    <location>
        <position position="51"/>
    </location>
</feature>
<sequence>MTIKYDILDIMKFLPHRYPFILVDRVIELDPGKTITALKNVTINEPFFQGHFPGTPIMPGVLIVEAMGQAGGVLFIESASEKWHGAPVYFMAIDKVRFRRPVVPGDQLILEVEIIKYRHKVVKLAAKASVDGQRAAEAEFMASFGEKQ</sequence>
<comment type="catalytic activity">
    <reaction evidence="8">
        <text>a (3R)-hydroxyacyl-[ACP] = a (2E)-enoyl-[ACP] + H2O</text>
        <dbReference type="Rhea" id="RHEA:13097"/>
        <dbReference type="Rhea" id="RHEA-COMP:9925"/>
        <dbReference type="Rhea" id="RHEA-COMP:9945"/>
        <dbReference type="ChEBI" id="CHEBI:15377"/>
        <dbReference type="ChEBI" id="CHEBI:78784"/>
        <dbReference type="ChEBI" id="CHEBI:78827"/>
        <dbReference type="EC" id="4.2.1.59"/>
    </reaction>
</comment>
<evidence type="ECO:0000256" key="4">
    <source>
        <dbReference type="ARBA" id="ARBA00022556"/>
    </source>
</evidence>
<keyword evidence="4 8" id="KW-0441">Lipid A biosynthesis</keyword>
<dbReference type="HAMAP" id="MF_00406">
    <property type="entry name" value="FabZ"/>
    <property type="match status" value="1"/>
</dbReference>
<keyword evidence="10" id="KW-1185">Reference proteome</keyword>
<dbReference type="GO" id="GO:0005737">
    <property type="term" value="C:cytoplasm"/>
    <property type="evidence" value="ECO:0007669"/>
    <property type="project" value="UniProtKB-SubCell"/>
</dbReference>
<proteinExistence type="inferred from homology"/>
<organism evidence="9 10">
    <name type="scientific">Desulfonema limicola</name>
    <dbReference type="NCBI Taxonomy" id="45656"/>
    <lineage>
        <taxon>Bacteria</taxon>
        <taxon>Pseudomonadati</taxon>
        <taxon>Thermodesulfobacteriota</taxon>
        <taxon>Desulfobacteria</taxon>
        <taxon>Desulfobacterales</taxon>
        <taxon>Desulfococcaceae</taxon>
        <taxon>Desulfonema</taxon>
    </lineage>
</organism>
<dbReference type="GO" id="GO:0019171">
    <property type="term" value="F:(3R)-hydroxyacyl-[acyl-carrier-protein] dehydratase activity"/>
    <property type="evidence" value="ECO:0007669"/>
    <property type="project" value="UniProtKB-EC"/>
</dbReference>
<comment type="function">
    <text evidence="7 8">Involved in unsaturated fatty acids biosynthesis. Catalyzes the dehydration of short chain beta-hydroxyacyl-ACPs and long chain saturated and unsaturated beta-hydroxyacyl-ACPs.</text>
</comment>
<dbReference type="InterPro" id="IPR010084">
    <property type="entry name" value="FabZ"/>
</dbReference>
<evidence type="ECO:0000313" key="10">
    <source>
        <dbReference type="Proteomes" id="UP000663720"/>
    </source>
</evidence>
<keyword evidence="6 8" id="KW-0456">Lyase</keyword>
<evidence type="ECO:0000256" key="2">
    <source>
        <dbReference type="ARBA" id="ARBA00022490"/>
    </source>
</evidence>
<dbReference type="GO" id="GO:0006633">
    <property type="term" value="P:fatty acid biosynthetic process"/>
    <property type="evidence" value="ECO:0007669"/>
    <property type="project" value="UniProtKB-UniRule"/>
</dbReference>
<dbReference type="EC" id="4.2.1.59" evidence="8"/>
<keyword evidence="5 8" id="KW-0443">Lipid metabolism</keyword>
<dbReference type="AlphaFoldDB" id="A0A975BB20"/>
<dbReference type="Pfam" id="PF07977">
    <property type="entry name" value="FabA"/>
    <property type="match status" value="1"/>
</dbReference>
<evidence type="ECO:0000256" key="6">
    <source>
        <dbReference type="ARBA" id="ARBA00023239"/>
    </source>
</evidence>
<dbReference type="GO" id="GO:0016020">
    <property type="term" value="C:membrane"/>
    <property type="evidence" value="ECO:0007669"/>
    <property type="project" value="GOC"/>
</dbReference>
<evidence type="ECO:0000256" key="3">
    <source>
        <dbReference type="ARBA" id="ARBA00022516"/>
    </source>
</evidence>
<protein>
    <recommendedName>
        <fullName evidence="8">3-hydroxyacyl-[acyl-carrier-protein] dehydratase FabZ</fullName>
        <ecNumber evidence="8">4.2.1.59</ecNumber>
    </recommendedName>
    <alternativeName>
        <fullName evidence="8">(3R)-hydroxymyristoyl-[acyl-carrier-protein] dehydratase</fullName>
        <shortName evidence="8">(3R)-hydroxymyristoyl-ACP dehydrase</shortName>
    </alternativeName>
    <alternativeName>
        <fullName evidence="8">Beta-hydroxyacyl-ACP dehydratase</fullName>
    </alternativeName>
</protein>
<evidence type="ECO:0000256" key="8">
    <source>
        <dbReference type="HAMAP-Rule" id="MF_00406"/>
    </source>
</evidence>
<dbReference type="PANTHER" id="PTHR30272">
    <property type="entry name" value="3-HYDROXYACYL-[ACYL-CARRIER-PROTEIN] DEHYDRATASE"/>
    <property type="match status" value="1"/>
</dbReference>
<dbReference type="Gene3D" id="3.10.129.10">
    <property type="entry name" value="Hotdog Thioesterase"/>
    <property type="match status" value="1"/>
</dbReference>
<dbReference type="Proteomes" id="UP000663720">
    <property type="component" value="Chromosome"/>
</dbReference>
<dbReference type="InterPro" id="IPR013114">
    <property type="entry name" value="FabA_FabZ"/>
</dbReference>
<evidence type="ECO:0000313" key="9">
    <source>
        <dbReference type="EMBL" id="QTA81939.1"/>
    </source>
</evidence>
<comment type="subcellular location">
    <subcellularLocation>
        <location evidence="1 8">Cytoplasm</location>
    </subcellularLocation>
</comment>
<dbReference type="GO" id="GO:0009245">
    <property type="term" value="P:lipid A biosynthetic process"/>
    <property type="evidence" value="ECO:0007669"/>
    <property type="project" value="UniProtKB-UniRule"/>
</dbReference>
<dbReference type="SUPFAM" id="SSF54637">
    <property type="entry name" value="Thioesterase/thiol ester dehydrase-isomerase"/>
    <property type="match status" value="1"/>
</dbReference>
<evidence type="ECO:0000256" key="7">
    <source>
        <dbReference type="ARBA" id="ARBA00025049"/>
    </source>
</evidence>
<accession>A0A975BB20</accession>
<evidence type="ECO:0000256" key="1">
    <source>
        <dbReference type="ARBA" id="ARBA00004496"/>
    </source>
</evidence>
<dbReference type="EMBL" id="CP061799">
    <property type="protein sequence ID" value="QTA81939.1"/>
    <property type="molecule type" value="Genomic_DNA"/>
</dbReference>
<keyword evidence="2 8" id="KW-0963">Cytoplasm</keyword>
<dbReference type="NCBIfam" id="NF000582">
    <property type="entry name" value="PRK00006.1"/>
    <property type="match status" value="1"/>
</dbReference>
<dbReference type="KEGG" id="dli:dnl_42970"/>
<dbReference type="FunFam" id="3.10.129.10:FF:000001">
    <property type="entry name" value="3-hydroxyacyl-[acyl-carrier-protein] dehydratase FabZ"/>
    <property type="match status" value="1"/>
</dbReference>
<keyword evidence="3 8" id="KW-0444">Lipid biosynthesis</keyword>
<name>A0A975BB20_9BACT</name>
<dbReference type="InterPro" id="IPR029069">
    <property type="entry name" value="HotDog_dom_sf"/>
</dbReference>
<reference evidence="9" key="1">
    <citation type="journal article" date="2021" name="Microb. Physiol.">
        <title>Proteogenomic Insights into the Physiology of Marine, Sulfate-Reducing, Filamentous Desulfonema limicola and Desulfonema magnum.</title>
        <authorList>
            <person name="Schnaars V."/>
            <person name="Wohlbrand L."/>
            <person name="Scheve S."/>
            <person name="Hinrichs C."/>
            <person name="Reinhardt R."/>
            <person name="Rabus R."/>
        </authorList>
    </citation>
    <scope>NUCLEOTIDE SEQUENCE</scope>
    <source>
        <strain evidence="9">5ac10</strain>
    </source>
</reference>
<dbReference type="PANTHER" id="PTHR30272:SF1">
    <property type="entry name" value="3-HYDROXYACYL-[ACYL-CARRIER-PROTEIN] DEHYDRATASE"/>
    <property type="match status" value="1"/>
</dbReference>
<dbReference type="CDD" id="cd01288">
    <property type="entry name" value="FabZ"/>
    <property type="match status" value="1"/>
</dbReference>
<dbReference type="RefSeq" id="WP_207687918.1">
    <property type="nucleotide sequence ID" value="NZ_CP061799.1"/>
</dbReference>
<evidence type="ECO:0000256" key="5">
    <source>
        <dbReference type="ARBA" id="ARBA00023098"/>
    </source>
</evidence>
<gene>
    <name evidence="8 9" type="primary">fabZ</name>
    <name evidence="9" type="ORF">dnl_42970</name>
</gene>